<name>A0A4Z2IY37_9TELE</name>
<protein>
    <submittedName>
        <fullName evidence="2">Uncharacterized protein</fullName>
    </submittedName>
</protein>
<dbReference type="EMBL" id="SRLO01000037">
    <property type="protein sequence ID" value="TNN82796.1"/>
    <property type="molecule type" value="Genomic_DNA"/>
</dbReference>
<evidence type="ECO:0000313" key="3">
    <source>
        <dbReference type="Proteomes" id="UP000314294"/>
    </source>
</evidence>
<keyword evidence="3" id="KW-1185">Reference proteome</keyword>
<accession>A0A4Z2IY37</accession>
<dbReference type="AlphaFoldDB" id="A0A4Z2IY37"/>
<feature type="region of interest" description="Disordered" evidence="1">
    <location>
        <begin position="40"/>
        <end position="82"/>
    </location>
</feature>
<evidence type="ECO:0000313" key="2">
    <source>
        <dbReference type="EMBL" id="TNN82796.1"/>
    </source>
</evidence>
<evidence type="ECO:0000256" key="1">
    <source>
        <dbReference type="SAM" id="MobiDB-lite"/>
    </source>
</evidence>
<feature type="compositionally biased region" description="Basic and acidic residues" evidence="1">
    <location>
        <begin position="1"/>
        <end position="14"/>
    </location>
</feature>
<gene>
    <name evidence="2" type="ORF">EYF80_007037</name>
</gene>
<dbReference type="Proteomes" id="UP000314294">
    <property type="component" value="Unassembled WGS sequence"/>
</dbReference>
<feature type="region of interest" description="Disordered" evidence="1">
    <location>
        <begin position="1"/>
        <end position="20"/>
    </location>
</feature>
<proteinExistence type="predicted"/>
<comment type="caution">
    <text evidence="2">The sequence shown here is derived from an EMBL/GenBank/DDBJ whole genome shotgun (WGS) entry which is preliminary data.</text>
</comment>
<reference evidence="2 3" key="1">
    <citation type="submission" date="2019-03" db="EMBL/GenBank/DDBJ databases">
        <title>First draft genome of Liparis tanakae, snailfish: a comprehensive survey of snailfish specific genes.</title>
        <authorList>
            <person name="Kim W."/>
            <person name="Song I."/>
            <person name="Jeong J.-H."/>
            <person name="Kim D."/>
            <person name="Kim S."/>
            <person name="Ryu S."/>
            <person name="Song J.Y."/>
            <person name="Lee S.K."/>
        </authorList>
    </citation>
    <scope>NUCLEOTIDE SEQUENCE [LARGE SCALE GENOMIC DNA]</scope>
    <source>
        <tissue evidence="2">Muscle</tissue>
    </source>
</reference>
<sequence length="82" mass="9097">MIHQADGGREEEWAGHQQGHGIRPSQYILHCLAQDLQDSRARIPSGAGSDGGACGEGRKKGKRRNEQRSDLSFQMRHGLMQD</sequence>
<organism evidence="2 3">
    <name type="scientific">Liparis tanakae</name>
    <name type="common">Tanaka's snailfish</name>
    <dbReference type="NCBI Taxonomy" id="230148"/>
    <lineage>
        <taxon>Eukaryota</taxon>
        <taxon>Metazoa</taxon>
        <taxon>Chordata</taxon>
        <taxon>Craniata</taxon>
        <taxon>Vertebrata</taxon>
        <taxon>Euteleostomi</taxon>
        <taxon>Actinopterygii</taxon>
        <taxon>Neopterygii</taxon>
        <taxon>Teleostei</taxon>
        <taxon>Neoteleostei</taxon>
        <taxon>Acanthomorphata</taxon>
        <taxon>Eupercaria</taxon>
        <taxon>Perciformes</taxon>
        <taxon>Cottioidei</taxon>
        <taxon>Cottales</taxon>
        <taxon>Liparidae</taxon>
        <taxon>Liparis</taxon>
    </lineage>
</organism>